<organism evidence="3">
    <name type="scientific">marine sediment metagenome</name>
    <dbReference type="NCBI Taxonomy" id="412755"/>
    <lineage>
        <taxon>unclassified sequences</taxon>
        <taxon>metagenomes</taxon>
        <taxon>ecological metagenomes</taxon>
    </lineage>
</organism>
<keyword evidence="2" id="KW-0812">Transmembrane</keyword>
<accession>X0TV85</accession>
<feature type="region of interest" description="Disordered" evidence="1">
    <location>
        <begin position="96"/>
        <end position="129"/>
    </location>
</feature>
<evidence type="ECO:0000313" key="3">
    <source>
        <dbReference type="EMBL" id="GAF97164.1"/>
    </source>
</evidence>
<reference evidence="3" key="1">
    <citation type="journal article" date="2014" name="Front. Microbiol.">
        <title>High frequency of phylogenetically diverse reductive dehalogenase-homologous genes in deep subseafloor sedimentary metagenomes.</title>
        <authorList>
            <person name="Kawai M."/>
            <person name="Futagami T."/>
            <person name="Toyoda A."/>
            <person name="Takaki Y."/>
            <person name="Nishi S."/>
            <person name="Hori S."/>
            <person name="Arai W."/>
            <person name="Tsubouchi T."/>
            <person name="Morono Y."/>
            <person name="Uchiyama I."/>
            <person name="Ito T."/>
            <person name="Fujiyama A."/>
            <person name="Inagaki F."/>
            <person name="Takami H."/>
        </authorList>
    </citation>
    <scope>NUCLEOTIDE SEQUENCE</scope>
    <source>
        <strain evidence="3">Expedition CK06-06</strain>
    </source>
</reference>
<keyword evidence="2" id="KW-0472">Membrane</keyword>
<name>X0TV85_9ZZZZ</name>
<dbReference type="EMBL" id="BARS01017374">
    <property type="protein sequence ID" value="GAF97164.1"/>
    <property type="molecule type" value="Genomic_DNA"/>
</dbReference>
<keyword evidence="2" id="KW-1133">Transmembrane helix</keyword>
<proteinExistence type="predicted"/>
<sequence length="129" mass="15002">MTLETLVLFAGIIGLFVLLTRLSRLQMEVVQKIDFLNVFHRNLKMDTLDILYSFKEMHKLMSAVLERQAEIIDMVQQMESQEEDIEKAFQAVFDGMEEETRSRAHDSTGRVTSPKPEKPPESKEQKEQN</sequence>
<feature type="compositionally biased region" description="Basic and acidic residues" evidence="1">
    <location>
        <begin position="98"/>
        <end position="108"/>
    </location>
</feature>
<protein>
    <submittedName>
        <fullName evidence="3">Uncharacterized protein</fullName>
    </submittedName>
</protein>
<feature type="transmembrane region" description="Helical" evidence="2">
    <location>
        <begin position="6"/>
        <end position="23"/>
    </location>
</feature>
<feature type="compositionally biased region" description="Basic and acidic residues" evidence="1">
    <location>
        <begin position="115"/>
        <end position="129"/>
    </location>
</feature>
<dbReference type="AlphaFoldDB" id="X0TV85"/>
<evidence type="ECO:0000256" key="1">
    <source>
        <dbReference type="SAM" id="MobiDB-lite"/>
    </source>
</evidence>
<gene>
    <name evidence="3" type="ORF">S01H1_28428</name>
</gene>
<comment type="caution">
    <text evidence="3">The sequence shown here is derived from an EMBL/GenBank/DDBJ whole genome shotgun (WGS) entry which is preliminary data.</text>
</comment>
<evidence type="ECO:0000256" key="2">
    <source>
        <dbReference type="SAM" id="Phobius"/>
    </source>
</evidence>